<evidence type="ECO:0000313" key="1">
    <source>
        <dbReference type="EMBL" id="MDU0200527.1"/>
    </source>
</evidence>
<protein>
    <submittedName>
        <fullName evidence="1">Uncharacterized protein</fullName>
    </submittedName>
</protein>
<evidence type="ECO:0000313" key="2">
    <source>
        <dbReference type="Proteomes" id="UP001260980"/>
    </source>
</evidence>
<keyword evidence="2" id="KW-1185">Reference proteome</keyword>
<dbReference type="EMBL" id="JAWCUD010000001">
    <property type="protein sequence ID" value="MDU0200527.1"/>
    <property type="molecule type" value="Genomic_DNA"/>
</dbReference>
<gene>
    <name evidence="1" type="ORF">RQP52_05455</name>
</gene>
<organism evidence="1 2">
    <name type="scientific">Paenibacillus violae</name>
    <dbReference type="NCBI Taxonomy" id="3077234"/>
    <lineage>
        <taxon>Bacteria</taxon>
        <taxon>Bacillati</taxon>
        <taxon>Bacillota</taxon>
        <taxon>Bacilli</taxon>
        <taxon>Bacillales</taxon>
        <taxon>Paenibacillaceae</taxon>
        <taxon>Paenibacillus</taxon>
    </lineage>
</organism>
<comment type="caution">
    <text evidence="1">The sequence shown here is derived from an EMBL/GenBank/DDBJ whole genome shotgun (WGS) entry which is preliminary data.</text>
</comment>
<name>A0ABU3R8F3_9BACL</name>
<proteinExistence type="predicted"/>
<reference evidence="1 2" key="1">
    <citation type="submission" date="2023-10" db="EMBL/GenBank/DDBJ databases">
        <title>Paenibacillus strain PFR10 Genome sequencing and assembly.</title>
        <authorList>
            <person name="Kim I."/>
        </authorList>
    </citation>
    <scope>NUCLEOTIDE SEQUENCE [LARGE SCALE GENOMIC DNA]</scope>
    <source>
        <strain evidence="1 2">PFR10</strain>
    </source>
</reference>
<dbReference type="RefSeq" id="WP_315949948.1">
    <property type="nucleotide sequence ID" value="NZ_JAWCUD010000001.1"/>
</dbReference>
<sequence>MPDSTKGQKNIVENKTSMFNNMGQSATNYVQNAIENVFDSTQDATQNLVNNVMKRRKSGNKNEV</sequence>
<accession>A0ABU3R8F3</accession>
<dbReference type="Proteomes" id="UP001260980">
    <property type="component" value="Unassembled WGS sequence"/>
</dbReference>